<evidence type="ECO:0000313" key="5">
    <source>
        <dbReference type="Proteomes" id="UP001223144"/>
    </source>
</evidence>
<dbReference type="PANTHER" id="PTHR19353:SF19">
    <property type="entry name" value="DELTA(5) FATTY ACID DESATURASE C-RELATED"/>
    <property type="match status" value="1"/>
</dbReference>
<dbReference type="InterPro" id="IPR012171">
    <property type="entry name" value="Fatty_acid_desaturase"/>
</dbReference>
<reference evidence="4 5" key="1">
    <citation type="submission" date="2023-04" db="EMBL/GenBank/DDBJ databases">
        <title>Streptomyces chengmaiensis sp. nov. isolated from the stem of mangrove plant in Hainan.</title>
        <authorList>
            <person name="Huang X."/>
            <person name="Zhou S."/>
            <person name="Chu X."/>
            <person name="Xie Y."/>
            <person name="Lin Y."/>
        </authorList>
    </citation>
    <scope>NUCLEOTIDE SEQUENCE [LARGE SCALE GENOMIC DNA]</scope>
    <source>
        <strain evidence="4 5">HNM0663</strain>
    </source>
</reference>
<feature type="transmembrane region" description="Helical" evidence="2">
    <location>
        <begin position="54"/>
        <end position="73"/>
    </location>
</feature>
<keyword evidence="4" id="KW-0560">Oxidoreductase</keyword>
<dbReference type="Pfam" id="PF00487">
    <property type="entry name" value="FA_desaturase"/>
    <property type="match status" value="1"/>
</dbReference>
<keyword evidence="2" id="KW-0812">Transmembrane</keyword>
<feature type="transmembrane region" description="Helical" evidence="2">
    <location>
        <begin position="173"/>
        <end position="195"/>
    </location>
</feature>
<dbReference type="RefSeq" id="WP_279926461.1">
    <property type="nucleotide sequence ID" value="NZ_JARWBG010000004.1"/>
</dbReference>
<sequence length="389" mass="44328">MATPVHTIEKTSGPVDGGRVDSGHVDGGHVDYDFSRIAPEVRRRLRPLGKLDNWHAPVAILADYAVVAAAIWACLQVSWWFYPPALIVIGSTQRALVNLLHESSHKVLARNQLLNLMLGTVFAGYLVFHLYTPYRTSHIGFHHRYLGDPEKDPDYQFHLECGLYDPRVSDRRFFLENILLAVLGLRTASYIRYIVRDRIFYKGPKTNVSMPVGLPTERVVLAVQWLALASVVIATGTWHLLVLFWLVPLFTTAIAVGWLSELAEHYPMPESERAQLLMTRNRHGWAIENYLLGRHHDNYHLVHHLNMSIPFWNMKRAHRILLDDVTYARWDALWGGVITRRRGRSGSETLVSYATKYRAWRRAGGDPRTASSTFAEVLTLAHASAARNR</sequence>
<evidence type="ECO:0000256" key="2">
    <source>
        <dbReference type="SAM" id="Phobius"/>
    </source>
</evidence>
<evidence type="ECO:0000259" key="3">
    <source>
        <dbReference type="Pfam" id="PF00487"/>
    </source>
</evidence>
<comment type="caution">
    <text evidence="4">The sequence shown here is derived from an EMBL/GenBank/DDBJ whole genome shotgun (WGS) entry which is preliminary data.</text>
</comment>
<dbReference type="CDD" id="cd03510">
    <property type="entry name" value="Rhizobitoxine-FADS-like"/>
    <property type="match status" value="1"/>
</dbReference>
<evidence type="ECO:0000313" key="4">
    <source>
        <dbReference type="EMBL" id="MDH2388147.1"/>
    </source>
</evidence>
<dbReference type="PANTHER" id="PTHR19353">
    <property type="entry name" value="FATTY ACID DESATURASE 2"/>
    <property type="match status" value="1"/>
</dbReference>
<dbReference type="EC" id="1.14.19.-" evidence="4"/>
<gene>
    <name evidence="4" type="ORF">QCN29_04950</name>
</gene>
<feature type="region of interest" description="Disordered" evidence="1">
    <location>
        <begin position="1"/>
        <end position="20"/>
    </location>
</feature>
<keyword evidence="5" id="KW-1185">Reference proteome</keyword>
<dbReference type="Proteomes" id="UP001223144">
    <property type="component" value="Unassembled WGS sequence"/>
</dbReference>
<keyword evidence="2" id="KW-0472">Membrane</keyword>
<dbReference type="InterPro" id="IPR005804">
    <property type="entry name" value="FA_desaturase_dom"/>
</dbReference>
<feature type="transmembrane region" description="Helical" evidence="2">
    <location>
        <begin position="79"/>
        <end position="101"/>
    </location>
</feature>
<evidence type="ECO:0000256" key="1">
    <source>
        <dbReference type="SAM" id="MobiDB-lite"/>
    </source>
</evidence>
<protein>
    <submittedName>
        <fullName evidence="4">Fatty acid desaturase family protein</fullName>
        <ecNumber evidence="4">1.14.19.-</ecNumber>
    </submittedName>
</protein>
<proteinExistence type="predicted"/>
<feature type="domain" description="Fatty acid desaturase" evidence="3">
    <location>
        <begin position="78"/>
        <end position="326"/>
    </location>
</feature>
<dbReference type="EMBL" id="JARWBG010000004">
    <property type="protein sequence ID" value="MDH2388147.1"/>
    <property type="molecule type" value="Genomic_DNA"/>
</dbReference>
<feature type="transmembrane region" description="Helical" evidence="2">
    <location>
        <begin position="113"/>
        <end position="131"/>
    </location>
</feature>
<accession>A0ABT6HHA8</accession>
<name>A0ABT6HHA8_9ACTN</name>
<organism evidence="4 5">
    <name type="scientific">Streptomyces chengmaiensis</name>
    <dbReference type="NCBI Taxonomy" id="3040919"/>
    <lineage>
        <taxon>Bacteria</taxon>
        <taxon>Bacillati</taxon>
        <taxon>Actinomycetota</taxon>
        <taxon>Actinomycetes</taxon>
        <taxon>Kitasatosporales</taxon>
        <taxon>Streptomycetaceae</taxon>
        <taxon>Streptomyces</taxon>
    </lineage>
</organism>
<keyword evidence="2" id="KW-1133">Transmembrane helix</keyword>
<dbReference type="GO" id="GO:0016491">
    <property type="term" value="F:oxidoreductase activity"/>
    <property type="evidence" value="ECO:0007669"/>
    <property type="project" value="UniProtKB-KW"/>
</dbReference>